<protein>
    <submittedName>
        <fullName evidence="1">Uncharacterized protein</fullName>
    </submittedName>
</protein>
<evidence type="ECO:0000313" key="1">
    <source>
        <dbReference type="EMBL" id="KAF7421967.1"/>
    </source>
</evidence>
<keyword evidence="2" id="KW-1185">Reference proteome</keyword>
<accession>A0A834U8T3</accession>
<gene>
    <name evidence="1" type="ORF">H0235_009803</name>
</gene>
<proteinExistence type="predicted"/>
<dbReference type="Proteomes" id="UP000600918">
    <property type="component" value="Unassembled WGS sequence"/>
</dbReference>
<comment type="caution">
    <text evidence="1">The sequence shown here is derived from an EMBL/GenBank/DDBJ whole genome shotgun (WGS) entry which is preliminary data.</text>
</comment>
<dbReference type="AlphaFoldDB" id="A0A834U8T3"/>
<evidence type="ECO:0000313" key="2">
    <source>
        <dbReference type="Proteomes" id="UP000600918"/>
    </source>
</evidence>
<name>A0A834U8T3_VESPE</name>
<reference evidence="1" key="1">
    <citation type="journal article" date="2020" name="G3 (Bethesda)">
        <title>High-Quality Assemblies for Three Invasive Social Wasps from the &lt;i&gt;Vespula&lt;/i&gt; Genus.</title>
        <authorList>
            <person name="Harrop T.W.R."/>
            <person name="Guhlin J."/>
            <person name="McLaughlin G.M."/>
            <person name="Permina E."/>
            <person name="Stockwell P."/>
            <person name="Gilligan J."/>
            <person name="Le Lec M.F."/>
            <person name="Gruber M.A.M."/>
            <person name="Quinn O."/>
            <person name="Lovegrove M."/>
            <person name="Duncan E.J."/>
            <person name="Remnant E.J."/>
            <person name="Van Eeckhoven J."/>
            <person name="Graham B."/>
            <person name="Knapp R.A."/>
            <person name="Langford K.W."/>
            <person name="Kronenberg Z."/>
            <person name="Press M.O."/>
            <person name="Eacker S.M."/>
            <person name="Wilson-Rankin E.E."/>
            <person name="Purcell J."/>
            <person name="Lester P.J."/>
            <person name="Dearden P.K."/>
        </authorList>
    </citation>
    <scope>NUCLEOTIDE SEQUENCE</scope>
    <source>
        <strain evidence="1">Volc-1</strain>
    </source>
</reference>
<organism evidence="1 2">
    <name type="scientific">Vespula pensylvanica</name>
    <name type="common">Western yellow jacket</name>
    <name type="synonym">Wasp</name>
    <dbReference type="NCBI Taxonomy" id="30213"/>
    <lineage>
        <taxon>Eukaryota</taxon>
        <taxon>Metazoa</taxon>
        <taxon>Ecdysozoa</taxon>
        <taxon>Arthropoda</taxon>
        <taxon>Hexapoda</taxon>
        <taxon>Insecta</taxon>
        <taxon>Pterygota</taxon>
        <taxon>Neoptera</taxon>
        <taxon>Endopterygota</taxon>
        <taxon>Hymenoptera</taxon>
        <taxon>Apocrita</taxon>
        <taxon>Aculeata</taxon>
        <taxon>Vespoidea</taxon>
        <taxon>Vespidae</taxon>
        <taxon>Vespinae</taxon>
        <taxon>Vespula</taxon>
    </lineage>
</organism>
<sequence length="104" mass="11998">MGNITVSYYNATTIRNWTPQTTIVAKLRKGHNQCQRCPRSCYVMHQIKDAIASVTPSMLDRVCSNIEHRMKVETNTYERIGTFGRMKMFPGLNEKSPKRSKCQL</sequence>
<dbReference type="EMBL" id="JACSDY010000008">
    <property type="protein sequence ID" value="KAF7421967.1"/>
    <property type="molecule type" value="Genomic_DNA"/>
</dbReference>